<dbReference type="AlphaFoldDB" id="A0A1S3Z8A7"/>
<dbReference type="PaxDb" id="4097-A0A1S3Z8A7"/>
<organism evidence="2 3">
    <name type="scientific">Nicotiana tabacum</name>
    <name type="common">Common tobacco</name>
    <dbReference type="NCBI Taxonomy" id="4097"/>
    <lineage>
        <taxon>Eukaryota</taxon>
        <taxon>Viridiplantae</taxon>
        <taxon>Streptophyta</taxon>
        <taxon>Embryophyta</taxon>
        <taxon>Tracheophyta</taxon>
        <taxon>Spermatophyta</taxon>
        <taxon>Magnoliopsida</taxon>
        <taxon>eudicotyledons</taxon>
        <taxon>Gunneridae</taxon>
        <taxon>Pentapetalae</taxon>
        <taxon>asterids</taxon>
        <taxon>lamiids</taxon>
        <taxon>Solanales</taxon>
        <taxon>Solanaceae</taxon>
        <taxon>Nicotianoideae</taxon>
        <taxon>Nicotianeae</taxon>
        <taxon>Nicotiana</taxon>
    </lineage>
</organism>
<reference evidence="3" key="2">
    <citation type="submission" date="2025-08" db="UniProtKB">
        <authorList>
            <consortium name="RefSeq"/>
        </authorList>
    </citation>
    <scope>IDENTIFICATION</scope>
    <source>
        <tissue evidence="3">Leaf</tissue>
    </source>
</reference>
<dbReference type="KEGG" id="nta:107784078"/>
<dbReference type="Pfam" id="PF00646">
    <property type="entry name" value="F-box"/>
    <property type="match status" value="1"/>
</dbReference>
<dbReference type="RefSeq" id="XP_016460633.1">
    <property type="nucleotide sequence ID" value="XM_016605147.2"/>
</dbReference>
<protein>
    <submittedName>
        <fullName evidence="3">FBD-associated F-box protein At5g56370-like isoform X1</fullName>
    </submittedName>
    <submittedName>
        <fullName evidence="3">Uncharacterized protein LOC107784078 isoform X1</fullName>
    </submittedName>
</protein>
<evidence type="ECO:0000313" key="3">
    <source>
        <dbReference type="RefSeq" id="XP_016460633.1"/>
    </source>
</evidence>
<name>A0A1S3Z8A7_TOBAC</name>
<dbReference type="OMA" id="HMEYEAV"/>
<dbReference type="InterPro" id="IPR001810">
    <property type="entry name" value="F-box_dom"/>
</dbReference>
<dbReference type="SUPFAM" id="SSF81383">
    <property type="entry name" value="F-box domain"/>
    <property type="match status" value="1"/>
</dbReference>
<dbReference type="Proteomes" id="UP000790787">
    <property type="component" value="Chromosome 17"/>
</dbReference>
<dbReference type="GeneID" id="107784078"/>
<dbReference type="OrthoDB" id="1434883at2759"/>
<gene>
    <name evidence="3" type="primary">LOC107784078</name>
</gene>
<dbReference type="PANTHER" id="PTHR31293">
    <property type="entry name" value="RNI-LIKE SUPERFAMILY PROTEIN"/>
    <property type="match status" value="1"/>
</dbReference>
<sequence length="260" mass="29902">MASLHLSKNGDFTSNLRDLMWQKQENRVTGVEETLDRINQLPDALLVQILSPLPTRDAVASSVLSRRWRYLWNSIDNFHFVVRNDDKAENFISFEDHVLAHCTCPKIRKFKLDLNDMCRLVNVSSLVTASLTFDICCIADDSEEDDIEEESCRDYHQVFRNLVLDYLQKLSYAIELTIGSWLAEVVFMLQLEGVALPELRCKCLTLKLQVSKHTLYGITSLLEASPLLETLNIHMEYEAVDQHWILILFSVPVCLRALPT</sequence>
<reference evidence="2" key="1">
    <citation type="journal article" date="2014" name="Nat. Commun.">
        <title>The tobacco genome sequence and its comparison with those of tomato and potato.</title>
        <authorList>
            <person name="Sierro N."/>
            <person name="Battey J.N."/>
            <person name="Ouadi S."/>
            <person name="Bakaher N."/>
            <person name="Bovet L."/>
            <person name="Willig A."/>
            <person name="Goepfert S."/>
            <person name="Peitsch M.C."/>
            <person name="Ivanov N.V."/>
        </authorList>
    </citation>
    <scope>NUCLEOTIDE SEQUENCE [LARGE SCALE GENOMIC DNA]</scope>
</reference>
<evidence type="ECO:0000259" key="1">
    <source>
        <dbReference type="PROSITE" id="PS50181"/>
    </source>
</evidence>
<dbReference type="PROSITE" id="PS50181">
    <property type="entry name" value="FBOX"/>
    <property type="match status" value="1"/>
</dbReference>
<accession>A0A1S3Z8A7</accession>
<dbReference type="InterPro" id="IPR055294">
    <property type="entry name" value="FBL60-like"/>
</dbReference>
<dbReference type="InterPro" id="IPR053781">
    <property type="entry name" value="F-box_AtFBL13-like"/>
</dbReference>
<evidence type="ECO:0000313" key="2">
    <source>
        <dbReference type="Proteomes" id="UP000790787"/>
    </source>
</evidence>
<dbReference type="RefSeq" id="XP_016460633.1">
    <property type="nucleotide sequence ID" value="XM_016605147.1"/>
</dbReference>
<dbReference type="SMART" id="SM00256">
    <property type="entry name" value="FBOX"/>
    <property type="match status" value="1"/>
</dbReference>
<dbReference type="CDD" id="cd22160">
    <property type="entry name" value="F-box_AtFBL13-like"/>
    <property type="match status" value="1"/>
</dbReference>
<dbReference type="STRING" id="4097.A0A1S3Z8A7"/>
<keyword evidence="2" id="KW-1185">Reference proteome</keyword>
<proteinExistence type="predicted"/>
<dbReference type="InterPro" id="IPR036047">
    <property type="entry name" value="F-box-like_dom_sf"/>
</dbReference>
<dbReference type="PANTHER" id="PTHR31293:SF12">
    <property type="entry name" value="RNI-LIKE SUPERFAMILY PROTEIN"/>
    <property type="match status" value="1"/>
</dbReference>
<feature type="domain" description="F-box" evidence="1">
    <location>
        <begin position="35"/>
        <end position="81"/>
    </location>
</feature>
<dbReference type="Gene3D" id="1.20.1280.50">
    <property type="match status" value="1"/>
</dbReference>